<keyword evidence="7" id="KW-1185">Reference proteome</keyword>
<evidence type="ECO:0000313" key="7">
    <source>
        <dbReference type="Proteomes" id="UP000321155"/>
    </source>
</evidence>
<protein>
    <submittedName>
        <fullName evidence="2">Uncharacterized protein</fullName>
    </submittedName>
</protein>
<dbReference type="Proteomes" id="UP000057181">
    <property type="component" value="Chromosome"/>
</dbReference>
<gene>
    <name evidence="2" type="ORF">AS188_07465</name>
    <name evidence="4" type="ORF">AUQ48_14755</name>
    <name evidence="3" type="ORF">KFL01_07080</name>
</gene>
<proteinExistence type="predicted"/>
<dbReference type="STRING" id="446860.AS188_07465"/>
<evidence type="ECO:0000313" key="6">
    <source>
        <dbReference type="Proteomes" id="UP000234632"/>
    </source>
</evidence>
<dbReference type="Gene3D" id="3.30.70.100">
    <property type="match status" value="1"/>
</dbReference>
<reference evidence="2 5" key="1">
    <citation type="submission" date="2015-11" db="EMBL/GenBank/DDBJ databases">
        <title>Complete Genome Sequence of Kocuria flava strain HO-9041.</title>
        <authorList>
            <person name="Zhou M."/>
            <person name="Dai J."/>
        </authorList>
    </citation>
    <scope>NUCLEOTIDE SEQUENCE [LARGE SCALE GENOMIC DNA]</scope>
    <source>
        <strain evidence="2 5">HO-9041</strain>
    </source>
</reference>
<accession>A0A0U3HWA3</accession>
<evidence type="ECO:0000313" key="3">
    <source>
        <dbReference type="EMBL" id="GEO91402.1"/>
    </source>
</evidence>
<name>A0A0U3HWA3_9MICC</name>
<evidence type="ECO:0000313" key="5">
    <source>
        <dbReference type="Proteomes" id="UP000057181"/>
    </source>
</evidence>
<dbReference type="Proteomes" id="UP000321155">
    <property type="component" value="Unassembled WGS sequence"/>
</dbReference>
<evidence type="ECO:0000256" key="1">
    <source>
        <dbReference type="SAM" id="MobiDB-lite"/>
    </source>
</evidence>
<reference evidence="4 6" key="2">
    <citation type="submission" date="2015-12" db="EMBL/GenBank/DDBJ databases">
        <authorList>
            <person name="Shamseldin A."/>
            <person name="Moawad H."/>
            <person name="Abd El-Rahim W.M."/>
            <person name="Sadowsky M.J."/>
        </authorList>
    </citation>
    <scope>NUCLEOTIDE SEQUENCE [LARGE SCALE GENOMIC DNA]</scope>
    <source>
        <strain evidence="4 6">S43</strain>
    </source>
</reference>
<feature type="region of interest" description="Disordered" evidence="1">
    <location>
        <begin position="102"/>
        <end position="125"/>
    </location>
</feature>
<sequence>MHFVVTAEWDLHRHHASLEDLRTWARGPGAAAYRGLPGVALKSWYSNPQDGVWGAVYLVEDPHALDADRLPRTVADRTGPIGTPPDRVRWHVLEQTVLGGTDLDRVLRATPGTRPAPGTHPEEEA</sequence>
<evidence type="ECO:0000313" key="4">
    <source>
        <dbReference type="EMBL" id="PLC13242.1"/>
    </source>
</evidence>
<dbReference type="OrthoDB" id="3687310at2"/>
<dbReference type="EMBL" id="BJZR01000011">
    <property type="protein sequence ID" value="GEO91402.1"/>
    <property type="molecule type" value="Genomic_DNA"/>
</dbReference>
<organism evidence="2 5">
    <name type="scientific">Kocuria flava</name>
    <dbReference type="NCBI Taxonomy" id="446860"/>
    <lineage>
        <taxon>Bacteria</taxon>
        <taxon>Bacillati</taxon>
        <taxon>Actinomycetota</taxon>
        <taxon>Actinomycetes</taxon>
        <taxon>Micrococcales</taxon>
        <taxon>Micrococcaceae</taxon>
        <taxon>Kocuria</taxon>
    </lineage>
</organism>
<dbReference type="RefSeq" id="WP_058858327.1">
    <property type="nucleotide sequence ID" value="NZ_BJZR01000011.1"/>
</dbReference>
<dbReference type="Proteomes" id="UP000234632">
    <property type="component" value="Unassembled WGS sequence"/>
</dbReference>
<dbReference type="EMBL" id="LOMZ01000001">
    <property type="protein sequence ID" value="PLC13242.1"/>
    <property type="molecule type" value="Genomic_DNA"/>
</dbReference>
<reference evidence="3 7" key="3">
    <citation type="submission" date="2019-07" db="EMBL/GenBank/DDBJ databases">
        <title>Whole genome shotgun sequence of Kocuria flava NBRC 107626.</title>
        <authorList>
            <person name="Hosoyama A."/>
            <person name="Uohara A."/>
            <person name="Ohji S."/>
            <person name="Ichikawa N."/>
        </authorList>
    </citation>
    <scope>NUCLEOTIDE SEQUENCE [LARGE SCALE GENOMIC DNA]</scope>
    <source>
        <strain evidence="3 7">NBRC 107626</strain>
    </source>
</reference>
<dbReference type="KEGG" id="kfv:AS188_07465"/>
<dbReference type="EMBL" id="CP013254">
    <property type="protein sequence ID" value="ALU39616.1"/>
    <property type="molecule type" value="Genomic_DNA"/>
</dbReference>
<evidence type="ECO:0000313" key="2">
    <source>
        <dbReference type="EMBL" id="ALU39616.1"/>
    </source>
</evidence>
<dbReference type="AlphaFoldDB" id="A0A0U3HWA3"/>